<evidence type="ECO:0000313" key="5">
    <source>
        <dbReference type="Proteomes" id="UP000051295"/>
    </source>
</evidence>
<evidence type="ECO:0000313" key="4">
    <source>
        <dbReference type="EMBL" id="KRS13597.1"/>
    </source>
</evidence>
<dbReference type="PANTHER" id="PTHR11851:SF224">
    <property type="entry name" value="PROCESSING PROTEASE"/>
    <property type="match status" value="1"/>
</dbReference>
<dbReference type="GO" id="GO:0006508">
    <property type="term" value="P:proteolysis"/>
    <property type="evidence" value="ECO:0007669"/>
    <property type="project" value="UniProtKB-KW"/>
</dbReference>
<accession>A0A0T5NXF0</accession>
<evidence type="ECO:0000259" key="3">
    <source>
        <dbReference type="Pfam" id="PF05193"/>
    </source>
</evidence>
<keyword evidence="1" id="KW-0732">Signal</keyword>
<dbReference type="RefSeq" id="WP_057791306.1">
    <property type="nucleotide sequence ID" value="NZ_LAXJ01000004.1"/>
</dbReference>
<dbReference type="GO" id="GO:0046872">
    <property type="term" value="F:metal ion binding"/>
    <property type="evidence" value="ECO:0007669"/>
    <property type="project" value="InterPro"/>
</dbReference>
<proteinExistence type="predicted"/>
<sequence length="440" mass="47389">MIRLTAFILSAIVMFAALPARAEVDIKEITTAGGIDAWLVEDHSIPFVALELRFRGGTSLDAPGKRGAVNLMTGLLEEGAGDLDARAFSRAADTLAASFSYDAGPDSLGVSARFLTENRDESVALLKDTLVNPRFDDEAIERVRAQVVSIIQSDAKDPQEIASASFASLVYGDHPYGSDENGTVETVTALTREDIVAAHADTIARDRLYVSAVGDITAEELSALLDSLLSDLPEKGAPLPEDATLNLPGGIKVVDYDTPQSVALFAQPGLEREHPDFFAAFVLNHILGGGGFESRLMTEVREKRGLTYGVYSYLADRDDAQLWMGSVASANDRVAEAVEVISAEWTRIRENGVTQEELDDAKTYLTGAYPLRFDGNATIANIAVGMQMDGLGTEYIANRNDMVNAVSLEDINRVARERLAPEKLTFVVTGQPVGLTDTIN</sequence>
<feature type="chain" id="PRO_5006664016" evidence="1">
    <location>
        <begin position="23"/>
        <end position="440"/>
    </location>
</feature>
<dbReference type="AlphaFoldDB" id="A0A0T5NXF0"/>
<dbReference type="Pfam" id="PF05193">
    <property type="entry name" value="Peptidase_M16_C"/>
    <property type="match status" value="1"/>
</dbReference>
<feature type="signal peptide" evidence="1">
    <location>
        <begin position="1"/>
        <end position="22"/>
    </location>
</feature>
<keyword evidence="4" id="KW-0645">Protease</keyword>
<dbReference type="EMBL" id="LAXJ01000004">
    <property type="protein sequence ID" value="KRS13597.1"/>
    <property type="molecule type" value="Genomic_DNA"/>
</dbReference>
<dbReference type="OrthoDB" id="9811314at2"/>
<dbReference type="PATRIC" id="fig|1641875.4.peg.3491"/>
<dbReference type="SUPFAM" id="SSF63411">
    <property type="entry name" value="LuxS/MPP-like metallohydrolase"/>
    <property type="match status" value="2"/>
</dbReference>
<dbReference type="InterPro" id="IPR011765">
    <property type="entry name" value="Pept_M16_N"/>
</dbReference>
<dbReference type="InterPro" id="IPR011249">
    <property type="entry name" value="Metalloenz_LuxS/M16"/>
</dbReference>
<evidence type="ECO:0000259" key="2">
    <source>
        <dbReference type="Pfam" id="PF00675"/>
    </source>
</evidence>
<keyword evidence="4" id="KW-0378">Hydrolase</keyword>
<protein>
    <submittedName>
        <fullName evidence="4">Zinc protease</fullName>
    </submittedName>
</protein>
<comment type="caution">
    <text evidence="4">The sequence shown here is derived from an EMBL/GenBank/DDBJ whole genome shotgun (WGS) entry which is preliminary data.</text>
</comment>
<evidence type="ECO:0000256" key="1">
    <source>
        <dbReference type="SAM" id="SignalP"/>
    </source>
</evidence>
<dbReference type="InterPro" id="IPR007863">
    <property type="entry name" value="Peptidase_M16_C"/>
</dbReference>
<name>A0A0T5NXF0_9RHOB</name>
<dbReference type="GO" id="GO:0008233">
    <property type="term" value="F:peptidase activity"/>
    <property type="evidence" value="ECO:0007669"/>
    <property type="project" value="UniProtKB-KW"/>
</dbReference>
<organism evidence="4 5">
    <name type="scientific">Roseovarius atlanticus</name>
    <dbReference type="NCBI Taxonomy" id="1641875"/>
    <lineage>
        <taxon>Bacteria</taxon>
        <taxon>Pseudomonadati</taxon>
        <taxon>Pseudomonadota</taxon>
        <taxon>Alphaproteobacteria</taxon>
        <taxon>Rhodobacterales</taxon>
        <taxon>Roseobacteraceae</taxon>
        <taxon>Roseovarius</taxon>
    </lineage>
</organism>
<keyword evidence="5" id="KW-1185">Reference proteome</keyword>
<dbReference type="Pfam" id="PF00675">
    <property type="entry name" value="Peptidase_M16"/>
    <property type="match status" value="1"/>
</dbReference>
<dbReference type="Gene3D" id="3.30.830.10">
    <property type="entry name" value="Metalloenzyme, LuxS/M16 peptidase-like"/>
    <property type="match status" value="2"/>
</dbReference>
<dbReference type="STRING" id="1641875.XM53_05920"/>
<feature type="domain" description="Peptidase M16 C-terminal" evidence="3">
    <location>
        <begin position="190"/>
        <end position="364"/>
    </location>
</feature>
<dbReference type="InterPro" id="IPR050361">
    <property type="entry name" value="MPP/UQCRC_Complex"/>
</dbReference>
<dbReference type="PANTHER" id="PTHR11851">
    <property type="entry name" value="METALLOPROTEASE"/>
    <property type="match status" value="1"/>
</dbReference>
<dbReference type="Proteomes" id="UP000051295">
    <property type="component" value="Unassembled WGS sequence"/>
</dbReference>
<reference evidence="4 5" key="1">
    <citation type="submission" date="2015-04" db="EMBL/GenBank/DDBJ databases">
        <title>The draft genome sequence of Roseovarius sp.R12b.</title>
        <authorList>
            <person name="Li G."/>
            <person name="Lai Q."/>
            <person name="Shao Z."/>
            <person name="Yan P."/>
        </authorList>
    </citation>
    <scope>NUCLEOTIDE SEQUENCE [LARGE SCALE GENOMIC DNA]</scope>
    <source>
        <strain evidence="4 5">R12B</strain>
    </source>
</reference>
<feature type="domain" description="Peptidase M16 N-terminal" evidence="2">
    <location>
        <begin position="40"/>
        <end position="177"/>
    </location>
</feature>
<gene>
    <name evidence="4" type="ORF">XM53_05920</name>
</gene>